<organism evidence="1 2">
    <name type="scientific">Aspergillus ochraceoroseus IBT 24754</name>
    <dbReference type="NCBI Taxonomy" id="1392256"/>
    <lineage>
        <taxon>Eukaryota</taxon>
        <taxon>Fungi</taxon>
        <taxon>Dikarya</taxon>
        <taxon>Ascomycota</taxon>
        <taxon>Pezizomycotina</taxon>
        <taxon>Eurotiomycetes</taxon>
        <taxon>Eurotiomycetidae</taxon>
        <taxon>Eurotiales</taxon>
        <taxon>Aspergillaceae</taxon>
        <taxon>Aspergillus</taxon>
        <taxon>Aspergillus subgen. Nidulantes</taxon>
    </lineage>
</organism>
<dbReference type="RefSeq" id="XP_040752372.1">
    <property type="nucleotide sequence ID" value="XM_040899957.1"/>
</dbReference>
<dbReference type="GeneID" id="63816839"/>
<reference evidence="1 2" key="1">
    <citation type="journal article" date="2018" name="Proc. Natl. Acad. Sci. U.S.A.">
        <title>Linking secondary metabolites to gene clusters through genome sequencing of six diverse Aspergillus species.</title>
        <authorList>
            <person name="Kaerboelling I."/>
            <person name="Vesth T.C."/>
            <person name="Frisvad J.C."/>
            <person name="Nybo J.L."/>
            <person name="Theobald S."/>
            <person name="Kuo A."/>
            <person name="Bowyer P."/>
            <person name="Matsuda Y."/>
            <person name="Mondo S."/>
            <person name="Lyhne E.K."/>
            <person name="Kogle M.E."/>
            <person name="Clum A."/>
            <person name="Lipzen A."/>
            <person name="Salamov A."/>
            <person name="Ngan C.Y."/>
            <person name="Daum C."/>
            <person name="Chiniquy J."/>
            <person name="Barry K."/>
            <person name="LaButti K."/>
            <person name="Haridas S."/>
            <person name="Simmons B.A."/>
            <person name="Magnuson J.K."/>
            <person name="Mortensen U.H."/>
            <person name="Larsen T.O."/>
            <person name="Grigoriev I.V."/>
            <person name="Baker S.E."/>
            <person name="Andersen M.R."/>
        </authorList>
    </citation>
    <scope>NUCLEOTIDE SEQUENCE [LARGE SCALE GENOMIC DNA]</scope>
    <source>
        <strain evidence="1 2">IBT 24754</strain>
    </source>
</reference>
<name>A0A2T5LXH3_9EURO</name>
<protein>
    <submittedName>
        <fullName evidence="1">Uncharacterized protein</fullName>
    </submittedName>
</protein>
<dbReference type="EMBL" id="MSFN02000004">
    <property type="protein sequence ID" value="PTU20980.1"/>
    <property type="molecule type" value="Genomic_DNA"/>
</dbReference>
<comment type="caution">
    <text evidence="1">The sequence shown here is derived from an EMBL/GenBank/DDBJ whole genome shotgun (WGS) entry which is preliminary data.</text>
</comment>
<accession>A0A2T5LXH3</accession>
<dbReference type="AlphaFoldDB" id="A0A2T5LXH3"/>
<dbReference type="Proteomes" id="UP000244073">
    <property type="component" value="Unassembled WGS sequence"/>
</dbReference>
<dbReference type="VEuPathDB" id="FungiDB:P175DRAFT_0532350"/>
<gene>
    <name evidence="1" type="ORF">P175DRAFT_0532350</name>
</gene>
<evidence type="ECO:0000313" key="1">
    <source>
        <dbReference type="EMBL" id="PTU20980.1"/>
    </source>
</evidence>
<evidence type="ECO:0000313" key="2">
    <source>
        <dbReference type="Proteomes" id="UP000244073"/>
    </source>
</evidence>
<proteinExistence type="predicted"/>
<sequence>MFSPRLGSLPLAPHPFSYSPIFAHAQYIQEAKSRRVGSGCRRPTLVFSLAESVHICPDGTIELVANKEGAKCGRFTDSGDDFFVLDSHLACIGGSGAGWGLTMPAQMALFKVEPGPGCTNSRMGRVT</sequence>